<evidence type="ECO:0000313" key="2">
    <source>
        <dbReference type="EMBL" id="CAD7204192.1"/>
    </source>
</evidence>
<dbReference type="SUPFAM" id="SSF54695">
    <property type="entry name" value="POZ domain"/>
    <property type="match status" value="1"/>
</dbReference>
<evidence type="ECO:0000259" key="1">
    <source>
        <dbReference type="PROSITE" id="PS50097"/>
    </source>
</evidence>
<protein>
    <recommendedName>
        <fullName evidence="1">BTB domain-containing protein</fullName>
    </recommendedName>
</protein>
<dbReference type="EMBL" id="OA571808">
    <property type="protein sequence ID" value="CAD7204192.1"/>
    <property type="molecule type" value="Genomic_DNA"/>
</dbReference>
<dbReference type="AlphaFoldDB" id="A0A7R8VU33"/>
<accession>A0A7R8VU33</accession>
<dbReference type="InterPro" id="IPR000210">
    <property type="entry name" value="BTB/POZ_dom"/>
</dbReference>
<reference evidence="2" key="1">
    <citation type="submission" date="2020-11" db="EMBL/GenBank/DDBJ databases">
        <authorList>
            <person name="Tran Van P."/>
        </authorList>
    </citation>
    <scope>NUCLEOTIDE SEQUENCE</scope>
</reference>
<sequence length="129" mass="14683">MVRLARTSMEQSEQPVSQTTKWYNLHLPGTHFQQGFKKLYDAQFGFDCTLMVEGLAIKVHKVVLAAASDLFKEHVHNARNTPLIVHINDIKYSAMKTIVDFLYEGNMVDFQSSGLIEERSSQVPKINGR</sequence>
<feature type="domain" description="BTB" evidence="1">
    <location>
        <begin position="46"/>
        <end position="107"/>
    </location>
</feature>
<organism evidence="2">
    <name type="scientific">Timema douglasi</name>
    <name type="common">Walking stick</name>
    <dbReference type="NCBI Taxonomy" id="61478"/>
    <lineage>
        <taxon>Eukaryota</taxon>
        <taxon>Metazoa</taxon>
        <taxon>Ecdysozoa</taxon>
        <taxon>Arthropoda</taxon>
        <taxon>Hexapoda</taxon>
        <taxon>Insecta</taxon>
        <taxon>Pterygota</taxon>
        <taxon>Neoptera</taxon>
        <taxon>Polyneoptera</taxon>
        <taxon>Phasmatodea</taxon>
        <taxon>Timematodea</taxon>
        <taxon>Timematoidea</taxon>
        <taxon>Timematidae</taxon>
        <taxon>Timema</taxon>
    </lineage>
</organism>
<dbReference type="Pfam" id="PF00651">
    <property type="entry name" value="BTB"/>
    <property type="match status" value="1"/>
</dbReference>
<name>A0A7R8VU33_TIMDO</name>
<dbReference type="PROSITE" id="PS50097">
    <property type="entry name" value="BTB"/>
    <property type="match status" value="1"/>
</dbReference>
<gene>
    <name evidence="2" type="ORF">TDIB3V08_LOCUS10354</name>
</gene>
<dbReference type="Gene3D" id="3.30.710.10">
    <property type="entry name" value="Potassium Channel Kv1.1, Chain A"/>
    <property type="match status" value="1"/>
</dbReference>
<dbReference type="InterPro" id="IPR011333">
    <property type="entry name" value="SKP1/BTB/POZ_sf"/>
</dbReference>
<proteinExistence type="predicted"/>